<sequence length="67" mass="7804">MDKEISQLEERAARLLNEYQSLRDENRGLHTRLDALEADNTRLRDKLAQCIARVEALIARLPEREDA</sequence>
<gene>
    <name evidence="2" type="ORF">VVD49_02350</name>
</gene>
<keyword evidence="3" id="KW-1185">Reference proteome</keyword>
<evidence type="ECO:0008006" key="4">
    <source>
        <dbReference type="Google" id="ProtNLM"/>
    </source>
</evidence>
<comment type="caution">
    <text evidence="2">The sequence shown here is derived from an EMBL/GenBank/DDBJ whole genome shotgun (WGS) entry which is preliminary data.</text>
</comment>
<evidence type="ECO:0000313" key="2">
    <source>
        <dbReference type="EMBL" id="MEC5384543.1"/>
    </source>
</evidence>
<feature type="coiled-coil region" evidence="1">
    <location>
        <begin position="5"/>
        <end position="53"/>
    </location>
</feature>
<accession>A0ABU6JY13</accession>
<reference evidence="2 3" key="1">
    <citation type="submission" date="2024-01" db="EMBL/GenBank/DDBJ databases">
        <title>Uliginosibacterium soil sp. nov.</title>
        <authorList>
            <person name="Lv Y."/>
        </authorList>
    </citation>
    <scope>NUCLEOTIDE SEQUENCE [LARGE SCALE GENOMIC DNA]</scope>
    <source>
        <strain evidence="2 3">H3</strain>
    </source>
</reference>
<dbReference type="RefSeq" id="WP_327597518.1">
    <property type="nucleotide sequence ID" value="NZ_JAYXHS010000001.1"/>
</dbReference>
<organism evidence="2 3">
    <name type="scientific">Uliginosibacterium silvisoli</name>
    <dbReference type="NCBI Taxonomy" id="3114758"/>
    <lineage>
        <taxon>Bacteria</taxon>
        <taxon>Pseudomonadati</taxon>
        <taxon>Pseudomonadota</taxon>
        <taxon>Betaproteobacteria</taxon>
        <taxon>Rhodocyclales</taxon>
        <taxon>Zoogloeaceae</taxon>
        <taxon>Uliginosibacterium</taxon>
    </lineage>
</organism>
<protein>
    <recommendedName>
        <fullName evidence="4">TIGR02449 family protein</fullName>
    </recommendedName>
</protein>
<evidence type="ECO:0000313" key="3">
    <source>
        <dbReference type="Proteomes" id="UP001331561"/>
    </source>
</evidence>
<name>A0ABU6JY13_9RHOO</name>
<proteinExistence type="predicted"/>
<dbReference type="Gene3D" id="1.20.5.340">
    <property type="match status" value="1"/>
</dbReference>
<keyword evidence="1" id="KW-0175">Coiled coil</keyword>
<dbReference type="EMBL" id="JAYXHS010000001">
    <property type="protein sequence ID" value="MEC5384543.1"/>
    <property type="molecule type" value="Genomic_DNA"/>
</dbReference>
<dbReference type="Proteomes" id="UP001331561">
    <property type="component" value="Unassembled WGS sequence"/>
</dbReference>
<evidence type="ECO:0000256" key="1">
    <source>
        <dbReference type="SAM" id="Coils"/>
    </source>
</evidence>